<feature type="transmembrane region" description="Helical" evidence="6">
    <location>
        <begin position="171"/>
        <end position="194"/>
    </location>
</feature>
<keyword evidence="3 6" id="KW-1133">Transmembrane helix</keyword>
<sequence>MSYISASNGSLQPAFLVVMTFLLLLSTTSVLLRLYCRTFLVHKVGPDDYLILSGLIVTIGMGVMNAFHVSFGTGRHIADLPLEKILIPTLKHWYVYQLIYPLSIGLVKFSILAQYYRIFAVNRFRQCIIGVGLFVFAYTIVVVFVNAFECHSKPWRAWDPTFPEGCNNLPAAYFSTAGINILTDLVILVMPLPLIMKLNLHRRRKYALIAIFLSGTFASAASIVRLNGLYKYTVTDDVSYDAIQILFWSQIEVNVAIISASAPSLRPMFATIFKSSSYARSYGNTFNGPSNNLYGVYGSRSQHRRTIRSGTVGAIELSSRDDEAYNGVEVNISGATAGNGRHGSEERILGPTSNITKTVVVEMKSELAN</sequence>
<comment type="subcellular location">
    <subcellularLocation>
        <location evidence="1">Membrane</location>
        <topology evidence="1">Multi-pass membrane protein</topology>
    </subcellularLocation>
</comment>
<dbReference type="InterPro" id="IPR052337">
    <property type="entry name" value="SAT4-like"/>
</dbReference>
<feature type="domain" description="Rhodopsin" evidence="7">
    <location>
        <begin position="32"/>
        <end position="270"/>
    </location>
</feature>
<feature type="transmembrane region" description="Helical" evidence="6">
    <location>
        <begin position="206"/>
        <end position="225"/>
    </location>
</feature>
<dbReference type="EMBL" id="CDHK01000012">
    <property type="protein sequence ID" value="CEJ61815.1"/>
    <property type="molecule type" value="Genomic_DNA"/>
</dbReference>
<organism evidence="8 9">
    <name type="scientific">Penicillium brasilianum</name>
    <dbReference type="NCBI Taxonomy" id="104259"/>
    <lineage>
        <taxon>Eukaryota</taxon>
        <taxon>Fungi</taxon>
        <taxon>Dikarya</taxon>
        <taxon>Ascomycota</taxon>
        <taxon>Pezizomycotina</taxon>
        <taxon>Eurotiomycetes</taxon>
        <taxon>Eurotiomycetidae</taxon>
        <taxon>Eurotiales</taxon>
        <taxon>Aspergillaceae</taxon>
        <taxon>Penicillium</taxon>
    </lineage>
</organism>
<dbReference type="PANTHER" id="PTHR33048">
    <property type="entry name" value="PTH11-LIKE INTEGRAL MEMBRANE PROTEIN (AFU_ORTHOLOGUE AFUA_5G11245)"/>
    <property type="match status" value="1"/>
</dbReference>
<name>A0A0F7U2B7_PENBI</name>
<dbReference type="Proteomes" id="UP000042958">
    <property type="component" value="Unassembled WGS sequence"/>
</dbReference>
<comment type="similarity">
    <text evidence="5">Belongs to the SAT4 family.</text>
</comment>
<gene>
    <name evidence="8" type="ORF">PMG11_10332</name>
</gene>
<dbReference type="GO" id="GO:0016020">
    <property type="term" value="C:membrane"/>
    <property type="evidence" value="ECO:0007669"/>
    <property type="project" value="UniProtKB-SubCell"/>
</dbReference>
<evidence type="ECO:0000256" key="5">
    <source>
        <dbReference type="ARBA" id="ARBA00038359"/>
    </source>
</evidence>
<dbReference type="OrthoDB" id="5329176at2759"/>
<evidence type="ECO:0000256" key="6">
    <source>
        <dbReference type="SAM" id="Phobius"/>
    </source>
</evidence>
<feature type="transmembrane region" description="Helical" evidence="6">
    <location>
        <begin position="14"/>
        <end position="36"/>
    </location>
</feature>
<keyword evidence="4 6" id="KW-0472">Membrane</keyword>
<dbReference type="Pfam" id="PF20684">
    <property type="entry name" value="Fung_rhodopsin"/>
    <property type="match status" value="1"/>
</dbReference>
<evidence type="ECO:0000256" key="3">
    <source>
        <dbReference type="ARBA" id="ARBA00022989"/>
    </source>
</evidence>
<accession>A0A0F7U2B7</accession>
<keyword evidence="9" id="KW-1185">Reference proteome</keyword>
<feature type="transmembrane region" description="Helical" evidence="6">
    <location>
        <begin position="93"/>
        <end position="116"/>
    </location>
</feature>
<dbReference type="AlphaFoldDB" id="A0A0F7U2B7"/>
<feature type="transmembrane region" description="Helical" evidence="6">
    <location>
        <begin position="128"/>
        <end position="148"/>
    </location>
</feature>
<reference evidence="9" key="1">
    <citation type="journal article" date="2015" name="Genome Announc.">
        <title>Draft genome sequence of the fungus Penicillium brasilianum MG11.</title>
        <authorList>
            <person name="Horn F."/>
            <person name="Linde J."/>
            <person name="Mattern D.J."/>
            <person name="Walther G."/>
            <person name="Guthke R."/>
            <person name="Brakhage A.A."/>
            <person name="Valiante V."/>
        </authorList>
    </citation>
    <scope>NUCLEOTIDE SEQUENCE [LARGE SCALE GENOMIC DNA]</scope>
    <source>
        <strain evidence="9">MG11</strain>
    </source>
</reference>
<evidence type="ECO:0000259" key="7">
    <source>
        <dbReference type="Pfam" id="PF20684"/>
    </source>
</evidence>
<feature type="transmembrane region" description="Helical" evidence="6">
    <location>
        <begin position="48"/>
        <end position="73"/>
    </location>
</feature>
<evidence type="ECO:0000256" key="2">
    <source>
        <dbReference type="ARBA" id="ARBA00022692"/>
    </source>
</evidence>
<evidence type="ECO:0000313" key="8">
    <source>
        <dbReference type="EMBL" id="CEJ61815.1"/>
    </source>
</evidence>
<evidence type="ECO:0000256" key="1">
    <source>
        <dbReference type="ARBA" id="ARBA00004141"/>
    </source>
</evidence>
<dbReference type="InterPro" id="IPR049326">
    <property type="entry name" value="Rhodopsin_dom_fungi"/>
</dbReference>
<dbReference type="STRING" id="104259.A0A0F7U2B7"/>
<proteinExistence type="inferred from homology"/>
<feature type="transmembrane region" description="Helical" evidence="6">
    <location>
        <begin position="245"/>
        <end position="265"/>
    </location>
</feature>
<dbReference type="PANTHER" id="PTHR33048:SF123">
    <property type="entry name" value="INTEGRAL MEMBRANE PROTEIN"/>
    <property type="match status" value="1"/>
</dbReference>
<evidence type="ECO:0000313" key="9">
    <source>
        <dbReference type="Proteomes" id="UP000042958"/>
    </source>
</evidence>
<evidence type="ECO:0000256" key="4">
    <source>
        <dbReference type="ARBA" id="ARBA00023136"/>
    </source>
</evidence>
<keyword evidence="2 6" id="KW-0812">Transmembrane</keyword>
<protein>
    <recommendedName>
        <fullName evidence="7">Rhodopsin domain-containing protein</fullName>
    </recommendedName>
</protein>